<protein>
    <submittedName>
        <fullName evidence="1">Uncharacterized protein</fullName>
    </submittedName>
</protein>
<evidence type="ECO:0000313" key="1">
    <source>
        <dbReference type="EMBL" id="GAQ90858.1"/>
    </source>
</evidence>
<dbReference type="EMBL" id="DF237642">
    <property type="protein sequence ID" value="GAQ90858.1"/>
    <property type="molecule type" value="Genomic_DNA"/>
</dbReference>
<accession>A0A1Y1IRV2</accession>
<sequence length="541" mass="59791">MRSKVLELTANKEVVRELFELLIEEADTLDSLPGIVGCLERLYSIPPFSRQFDASDLAPLVAEFFEDVFPLKASQFLYGGTPPENDFAADQKHRAWQLFLSQTFDLTSHLFRHTPDFTTEALHSGLLSALIKFIPFRDTEPSSEIKDTLSLVLSILLVQNICKAVAGFFRGDAPTREWASEQVGSAEWASWIADVLSFLRRAAAAVHAPEAGFYLSALMALVHVVSLLAQESVGTEIFTPAVVAHVSDGVNALFEVDVAHLEAFRRIWHSTEYRLKHLNSPTETENRQKEQNLEEKSRVAFQEAMDLLTKLNAGAGDAESLGTLITNKLHALILSELAFAQVDKYKRVIAEGAPDVMMRVLERGAAALPRGQLTTQARMALNVLMVMIGCGGPADLRGRVAQYDMPYAEGLEEIGPRLLAWAASDYGALDRYDRENLTQCLFAAFETVPGRKYRHRYALVELAVRTIEEDEVHGGSVTGKAWNGLASLALFLPEFSPALVARFEAFDALPEEERLAVGATLRFHPTQPRSLTGYPDIGLSA</sequence>
<dbReference type="AlphaFoldDB" id="A0A1Y1IRV2"/>
<organism evidence="1 2">
    <name type="scientific">Klebsormidium nitens</name>
    <name type="common">Green alga</name>
    <name type="synonym">Ulothrix nitens</name>
    <dbReference type="NCBI Taxonomy" id="105231"/>
    <lineage>
        <taxon>Eukaryota</taxon>
        <taxon>Viridiplantae</taxon>
        <taxon>Streptophyta</taxon>
        <taxon>Klebsormidiophyceae</taxon>
        <taxon>Klebsormidiales</taxon>
        <taxon>Klebsormidiaceae</taxon>
        <taxon>Klebsormidium</taxon>
    </lineage>
</organism>
<dbReference type="Proteomes" id="UP000054558">
    <property type="component" value="Unassembled WGS sequence"/>
</dbReference>
<evidence type="ECO:0000313" key="2">
    <source>
        <dbReference type="Proteomes" id="UP000054558"/>
    </source>
</evidence>
<keyword evidence="2" id="KW-1185">Reference proteome</keyword>
<reference evidence="1 2" key="1">
    <citation type="journal article" date="2014" name="Nat. Commun.">
        <title>Klebsormidium flaccidum genome reveals primary factors for plant terrestrial adaptation.</title>
        <authorList>
            <person name="Hori K."/>
            <person name="Maruyama F."/>
            <person name="Fujisawa T."/>
            <person name="Togashi T."/>
            <person name="Yamamoto N."/>
            <person name="Seo M."/>
            <person name="Sato S."/>
            <person name="Yamada T."/>
            <person name="Mori H."/>
            <person name="Tajima N."/>
            <person name="Moriyama T."/>
            <person name="Ikeuchi M."/>
            <person name="Watanabe M."/>
            <person name="Wada H."/>
            <person name="Kobayashi K."/>
            <person name="Saito M."/>
            <person name="Masuda T."/>
            <person name="Sasaki-Sekimoto Y."/>
            <person name="Mashiguchi K."/>
            <person name="Awai K."/>
            <person name="Shimojima M."/>
            <person name="Masuda S."/>
            <person name="Iwai M."/>
            <person name="Nobusawa T."/>
            <person name="Narise T."/>
            <person name="Kondo S."/>
            <person name="Saito H."/>
            <person name="Sato R."/>
            <person name="Murakawa M."/>
            <person name="Ihara Y."/>
            <person name="Oshima-Yamada Y."/>
            <person name="Ohtaka K."/>
            <person name="Satoh M."/>
            <person name="Sonobe K."/>
            <person name="Ishii M."/>
            <person name="Ohtani R."/>
            <person name="Kanamori-Sato M."/>
            <person name="Honoki R."/>
            <person name="Miyazaki D."/>
            <person name="Mochizuki H."/>
            <person name="Umetsu J."/>
            <person name="Higashi K."/>
            <person name="Shibata D."/>
            <person name="Kamiya Y."/>
            <person name="Sato N."/>
            <person name="Nakamura Y."/>
            <person name="Tabata S."/>
            <person name="Ida S."/>
            <person name="Kurokawa K."/>
            <person name="Ohta H."/>
        </authorList>
    </citation>
    <scope>NUCLEOTIDE SEQUENCE [LARGE SCALE GENOMIC DNA]</scope>
    <source>
        <strain evidence="1 2">NIES-2285</strain>
    </source>
</reference>
<gene>
    <name evidence="1" type="ORF">KFL_006930060</name>
</gene>
<proteinExistence type="predicted"/>
<name>A0A1Y1IRV2_KLENI</name>